<keyword evidence="1" id="KW-0805">Transcription regulation</keyword>
<dbReference type="PANTHER" id="PTHR47506">
    <property type="entry name" value="TRANSCRIPTIONAL REGULATORY PROTEIN"/>
    <property type="match status" value="1"/>
</dbReference>
<feature type="DNA-binding region" description="H-T-H motif" evidence="4">
    <location>
        <begin position="31"/>
        <end position="50"/>
    </location>
</feature>
<accession>A0A4Q7V1L3</accession>
<dbReference type="EMBL" id="SHKL01000001">
    <property type="protein sequence ID" value="RZT88412.1"/>
    <property type="molecule type" value="Genomic_DNA"/>
</dbReference>
<dbReference type="GO" id="GO:0003677">
    <property type="term" value="F:DNA binding"/>
    <property type="evidence" value="ECO:0007669"/>
    <property type="project" value="UniProtKB-UniRule"/>
</dbReference>
<sequence length="192" mass="20950">MPRRSGRQIAAEQYFGAAMTILARDGAAGLKIGPLCRALGVTSGSFYHHFGSWAGFVRALLQYWEAEQTSRVVEMARATTDPVERMVVLKRLTVELPHDSEAAIRAWSSMDPEVGRSQRRVDAQRRMAVEQVIAGVVGDQEVAGRLAVLGLSILAGFQQTCSPRDPALLRELFDDYQAMIMQHAGVGLPGPA</sequence>
<dbReference type="RefSeq" id="WP_130292417.1">
    <property type="nucleotide sequence ID" value="NZ_SHKL01000001.1"/>
</dbReference>
<gene>
    <name evidence="6" type="ORF">EV383_5351</name>
</gene>
<reference evidence="6 7" key="1">
    <citation type="submission" date="2019-02" db="EMBL/GenBank/DDBJ databases">
        <title>Sequencing the genomes of 1000 actinobacteria strains.</title>
        <authorList>
            <person name="Klenk H.-P."/>
        </authorList>
    </citation>
    <scope>NUCLEOTIDE SEQUENCE [LARGE SCALE GENOMIC DNA]</scope>
    <source>
        <strain evidence="6 7">DSM 45779</strain>
    </source>
</reference>
<organism evidence="6 7">
    <name type="scientific">Pseudonocardia sediminis</name>
    <dbReference type="NCBI Taxonomy" id="1397368"/>
    <lineage>
        <taxon>Bacteria</taxon>
        <taxon>Bacillati</taxon>
        <taxon>Actinomycetota</taxon>
        <taxon>Actinomycetes</taxon>
        <taxon>Pseudonocardiales</taxon>
        <taxon>Pseudonocardiaceae</taxon>
        <taxon>Pseudonocardia</taxon>
    </lineage>
</organism>
<dbReference type="Proteomes" id="UP000291591">
    <property type="component" value="Unassembled WGS sequence"/>
</dbReference>
<evidence type="ECO:0000256" key="2">
    <source>
        <dbReference type="ARBA" id="ARBA00023125"/>
    </source>
</evidence>
<evidence type="ECO:0000313" key="7">
    <source>
        <dbReference type="Proteomes" id="UP000291591"/>
    </source>
</evidence>
<dbReference type="AlphaFoldDB" id="A0A4Q7V1L3"/>
<evidence type="ECO:0000256" key="3">
    <source>
        <dbReference type="ARBA" id="ARBA00023163"/>
    </source>
</evidence>
<dbReference type="InterPro" id="IPR001647">
    <property type="entry name" value="HTH_TetR"/>
</dbReference>
<dbReference type="PANTHER" id="PTHR47506:SF7">
    <property type="entry name" value="TRANSCRIPTIONAL REGULATORY PROTEIN"/>
    <property type="match status" value="1"/>
</dbReference>
<feature type="domain" description="HTH tetR-type" evidence="5">
    <location>
        <begin position="8"/>
        <end position="68"/>
    </location>
</feature>
<protein>
    <submittedName>
        <fullName evidence="6">TetR family transcriptional regulator</fullName>
    </submittedName>
</protein>
<evidence type="ECO:0000259" key="5">
    <source>
        <dbReference type="PROSITE" id="PS50977"/>
    </source>
</evidence>
<dbReference type="OrthoDB" id="3218408at2"/>
<keyword evidence="7" id="KW-1185">Reference proteome</keyword>
<evidence type="ECO:0000256" key="1">
    <source>
        <dbReference type="ARBA" id="ARBA00023015"/>
    </source>
</evidence>
<dbReference type="InterPro" id="IPR009057">
    <property type="entry name" value="Homeodomain-like_sf"/>
</dbReference>
<proteinExistence type="predicted"/>
<dbReference type="Gene3D" id="1.10.357.10">
    <property type="entry name" value="Tetracycline Repressor, domain 2"/>
    <property type="match status" value="1"/>
</dbReference>
<evidence type="ECO:0000313" key="6">
    <source>
        <dbReference type="EMBL" id="RZT88412.1"/>
    </source>
</evidence>
<comment type="caution">
    <text evidence="6">The sequence shown here is derived from an EMBL/GenBank/DDBJ whole genome shotgun (WGS) entry which is preliminary data.</text>
</comment>
<keyword evidence="3" id="KW-0804">Transcription</keyword>
<evidence type="ECO:0000256" key="4">
    <source>
        <dbReference type="PROSITE-ProRule" id="PRU00335"/>
    </source>
</evidence>
<name>A0A4Q7V1L3_PSEST</name>
<keyword evidence="2 4" id="KW-0238">DNA-binding</keyword>
<dbReference type="Pfam" id="PF00440">
    <property type="entry name" value="TetR_N"/>
    <property type="match status" value="1"/>
</dbReference>
<dbReference type="PROSITE" id="PS50977">
    <property type="entry name" value="HTH_TETR_2"/>
    <property type="match status" value="1"/>
</dbReference>
<dbReference type="SUPFAM" id="SSF46689">
    <property type="entry name" value="Homeodomain-like"/>
    <property type="match status" value="1"/>
</dbReference>